<keyword evidence="1" id="KW-0472">Membrane</keyword>
<evidence type="ECO:0000256" key="1">
    <source>
        <dbReference type="SAM" id="Phobius"/>
    </source>
</evidence>
<name>A0A8X6LVC1_TRICU</name>
<keyword evidence="1" id="KW-0812">Transmembrane</keyword>
<comment type="caution">
    <text evidence="2">The sequence shown here is derived from an EMBL/GenBank/DDBJ whole genome shotgun (WGS) entry which is preliminary data.</text>
</comment>
<protein>
    <submittedName>
        <fullName evidence="2">Uncharacterized protein</fullName>
    </submittedName>
</protein>
<dbReference type="AlphaFoldDB" id="A0A8X6LVC1"/>
<reference evidence="2" key="1">
    <citation type="submission" date="2020-07" db="EMBL/GenBank/DDBJ databases">
        <title>Multicomponent nature underlies the extraordinary mechanical properties of spider dragline silk.</title>
        <authorList>
            <person name="Kono N."/>
            <person name="Nakamura H."/>
            <person name="Mori M."/>
            <person name="Yoshida Y."/>
            <person name="Ohtoshi R."/>
            <person name="Malay A.D."/>
            <person name="Moran D.A.P."/>
            <person name="Tomita M."/>
            <person name="Numata K."/>
            <person name="Arakawa K."/>
        </authorList>
    </citation>
    <scope>NUCLEOTIDE SEQUENCE</scope>
</reference>
<keyword evidence="1" id="KW-1133">Transmembrane helix</keyword>
<dbReference type="Proteomes" id="UP000887116">
    <property type="component" value="Unassembled WGS sequence"/>
</dbReference>
<proteinExistence type="predicted"/>
<feature type="transmembrane region" description="Helical" evidence="1">
    <location>
        <begin position="65"/>
        <end position="86"/>
    </location>
</feature>
<sequence>MDVSSRQFPSFHPKWITQYLKICEEWQEIKGSVRSTVLLLTPSLAGIKTAPRIFRDFPSPSKTLLIQYMFFVPLQPLMVVGSLEFLKRMGHAILLGVDWSTPLVVKEEFGKLHPIPLWNILPYLV</sequence>
<gene>
    <name evidence="2" type="ORF">TNCT_347601</name>
</gene>
<evidence type="ECO:0000313" key="3">
    <source>
        <dbReference type="Proteomes" id="UP000887116"/>
    </source>
</evidence>
<dbReference type="EMBL" id="BMAO01028102">
    <property type="protein sequence ID" value="GFR21997.1"/>
    <property type="molecule type" value="Genomic_DNA"/>
</dbReference>
<organism evidence="2 3">
    <name type="scientific">Trichonephila clavata</name>
    <name type="common">Joro spider</name>
    <name type="synonym">Nephila clavata</name>
    <dbReference type="NCBI Taxonomy" id="2740835"/>
    <lineage>
        <taxon>Eukaryota</taxon>
        <taxon>Metazoa</taxon>
        <taxon>Ecdysozoa</taxon>
        <taxon>Arthropoda</taxon>
        <taxon>Chelicerata</taxon>
        <taxon>Arachnida</taxon>
        <taxon>Araneae</taxon>
        <taxon>Araneomorphae</taxon>
        <taxon>Entelegynae</taxon>
        <taxon>Araneoidea</taxon>
        <taxon>Nephilidae</taxon>
        <taxon>Trichonephila</taxon>
    </lineage>
</organism>
<keyword evidence="3" id="KW-1185">Reference proteome</keyword>
<dbReference type="OrthoDB" id="10455363at2759"/>
<evidence type="ECO:0000313" key="2">
    <source>
        <dbReference type="EMBL" id="GFR21997.1"/>
    </source>
</evidence>
<accession>A0A8X6LVC1</accession>